<keyword evidence="1" id="KW-0812">Transmembrane</keyword>
<gene>
    <name evidence="2" type="ORF">Fcan01_20428</name>
</gene>
<feature type="transmembrane region" description="Helical" evidence="1">
    <location>
        <begin position="337"/>
        <end position="358"/>
    </location>
</feature>
<name>A0A226DGK2_FOLCA</name>
<comment type="caution">
    <text evidence="2">The sequence shown here is derived from an EMBL/GenBank/DDBJ whole genome shotgun (WGS) entry which is preliminary data.</text>
</comment>
<accession>A0A226DGK2</accession>
<keyword evidence="1" id="KW-1133">Transmembrane helix</keyword>
<evidence type="ECO:0000313" key="2">
    <source>
        <dbReference type="EMBL" id="OXA44280.1"/>
    </source>
</evidence>
<feature type="transmembrane region" description="Helical" evidence="1">
    <location>
        <begin position="604"/>
        <end position="622"/>
    </location>
</feature>
<keyword evidence="3" id="KW-1185">Reference proteome</keyword>
<dbReference type="Proteomes" id="UP000198287">
    <property type="component" value="Unassembled WGS sequence"/>
</dbReference>
<organism evidence="2 3">
    <name type="scientific">Folsomia candida</name>
    <name type="common">Springtail</name>
    <dbReference type="NCBI Taxonomy" id="158441"/>
    <lineage>
        <taxon>Eukaryota</taxon>
        <taxon>Metazoa</taxon>
        <taxon>Ecdysozoa</taxon>
        <taxon>Arthropoda</taxon>
        <taxon>Hexapoda</taxon>
        <taxon>Collembola</taxon>
        <taxon>Entomobryomorpha</taxon>
        <taxon>Isotomoidea</taxon>
        <taxon>Isotomidae</taxon>
        <taxon>Proisotominae</taxon>
        <taxon>Folsomia</taxon>
    </lineage>
</organism>
<feature type="transmembrane region" description="Helical" evidence="1">
    <location>
        <begin position="370"/>
        <end position="389"/>
    </location>
</feature>
<reference evidence="2 3" key="1">
    <citation type="submission" date="2015-12" db="EMBL/GenBank/DDBJ databases">
        <title>The genome of Folsomia candida.</title>
        <authorList>
            <person name="Faddeeva A."/>
            <person name="Derks M.F."/>
            <person name="Anvar Y."/>
            <person name="Smit S."/>
            <person name="Van Straalen N."/>
            <person name="Roelofs D."/>
        </authorList>
    </citation>
    <scope>NUCLEOTIDE SEQUENCE [LARGE SCALE GENOMIC DNA]</scope>
    <source>
        <strain evidence="2 3">VU population</strain>
        <tissue evidence="2">Whole body</tissue>
    </source>
</reference>
<evidence type="ECO:0000313" key="3">
    <source>
        <dbReference type="Proteomes" id="UP000198287"/>
    </source>
</evidence>
<keyword evidence="1" id="KW-0472">Membrane</keyword>
<proteinExistence type="predicted"/>
<evidence type="ECO:0000256" key="1">
    <source>
        <dbReference type="SAM" id="Phobius"/>
    </source>
</evidence>
<sequence length="631" mass="74170">MLVLTLHKTVAEAPFANRNADILTRSMININAVCDNLRHCDAVHEISVRLNLHNLHESTLHLKTYQRVRYVGNEINLTNTLLKSFTNLDNILSRKFSRFSIIFDIYLISTTEWSRTLQVMQTSGYLFTDNSLFIVIQNKGQDDLYSYAKSHVDPSFIYAPLVFVSPHIPNSAFIYCYFCQVTKLIAVENHLTYIWKSHILYNKKLFKPDKVYQMVPHIMRDNCISDVLYEFKHCDHGSPVVNLYLNTYNASHQYSDVTLDQTYSDEDQINLKRGIYTVLTTSSRIMEREIIGNFVQNNGILFMLEHYKRDLMYIEFARRGGFEGEWSIFFLPFEFEVWIFLVFAYVILTGLGFLGMKGKRRSVKILLPKMIWLFLSIFYSCIMGVSEFKKVSKKLVKLICLTSLLSVVLVNYYLGTFTSMSISKPPDRRITTLKQLVNEGYRQRLGDLSDLPMILVFKNSVEEKIGRNLSLDEFLMVKPFPTENRVVIDFHTRNKIYTMYVHNLYEKQSGVRGKREFPLGTYKWYVLDKDETIVLKPFIIFQFYFSHEIAKFFSSLSQTGIMEYWHRVTNWRKMQDFGQHMRYEYENYQSDDVYPISLQYHIQIIFYLYLIGILISVVVIGVECLGKLQNL</sequence>
<protein>
    <submittedName>
        <fullName evidence="2">Uncharacterized protein</fullName>
    </submittedName>
</protein>
<dbReference type="AlphaFoldDB" id="A0A226DGK2"/>
<dbReference type="EMBL" id="LNIX01000019">
    <property type="protein sequence ID" value="OXA44280.1"/>
    <property type="molecule type" value="Genomic_DNA"/>
</dbReference>
<feature type="transmembrane region" description="Helical" evidence="1">
    <location>
        <begin position="395"/>
        <end position="414"/>
    </location>
</feature>